<evidence type="ECO:0000313" key="4">
    <source>
        <dbReference type="EMBL" id="MBD2859893.1"/>
    </source>
</evidence>
<dbReference type="Gene3D" id="3.10.350.10">
    <property type="entry name" value="LysM domain"/>
    <property type="match status" value="3"/>
</dbReference>
<feature type="domain" description="LysM" evidence="3">
    <location>
        <begin position="427"/>
        <end position="471"/>
    </location>
</feature>
<gene>
    <name evidence="4" type="ORF">IB286_12860</name>
</gene>
<dbReference type="EMBL" id="JACXLD010000008">
    <property type="protein sequence ID" value="MBD2859893.1"/>
    <property type="molecule type" value="Genomic_DNA"/>
</dbReference>
<feature type="signal peptide" evidence="2">
    <location>
        <begin position="1"/>
        <end position="29"/>
    </location>
</feature>
<evidence type="ECO:0000256" key="1">
    <source>
        <dbReference type="ARBA" id="ARBA00007734"/>
    </source>
</evidence>
<sequence length="481" mass="54911">MRHPLISKPICWHVFLFLLISGIATHSHAAPKYSSVWKRLSAELTFTDQTQHEEVAEIADWYDKHSYYLDRVSKRAARYMHYILWRLEEKGMPADLALLPLVESAYDPFAYSSGKAAGLWQIVPQTAEHLELQNDWWYDGRRDVIDSTEAALDYLSDLNQRFDGDWLLTLAAYNSGARTVHRAMAKNRQQGLPVDFWSLELPAETQQYVPKWLAMVQIFNDPREFKLNLPDTPNIPQFVIVDTDGQIDLKQAADLANISLDKLYHLNPGFNRNLTPPRGPSRLLLPLESQSAFETGLENLSTPRVEWRRYKVASNDTLGGIAARNNISLKELKSINQLKGDLIRSGQTLLVPSRVELDYYAPEMLAGRHQVYKVKSGDTLSHIAQRFQVGVKDLKRWNSLGEKDFIRVGQKLTIKSPLAQNRTVKKMGYEVVSGDSLEKIAQRFRVKINDILTWNGLSKDKYLLPGQSLTLYISLTQAQDS</sequence>
<comment type="caution">
    <text evidence="4">The sequence shown here is derived from an EMBL/GenBank/DDBJ whole genome shotgun (WGS) entry which is preliminary data.</text>
</comment>
<name>A0A927GX80_9GAMM</name>
<evidence type="ECO:0000259" key="3">
    <source>
        <dbReference type="PROSITE" id="PS51782"/>
    </source>
</evidence>
<dbReference type="PANTHER" id="PTHR33734:SF22">
    <property type="entry name" value="MEMBRANE-BOUND LYTIC MUREIN TRANSGLYCOSYLASE D"/>
    <property type="match status" value="1"/>
</dbReference>
<protein>
    <submittedName>
        <fullName evidence="4">LysM peptidoglycan-binding domain-containing protein</fullName>
    </submittedName>
</protein>
<dbReference type="InterPro" id="IPR023346">
    <property type="entry name" value="Lysozyme-like_dom_sf"/>
</dbReference>
<feature type="chain" id="PRO_5036812218" evidence="2">
    <location>
        <begin position="30"/>
        <end position="481"/>
    </location>
</feature>
<dbReference type="InterPro" id="IPR036779">
    <property type="entry name" value="LysM_dom_sf"/>
</dbReference>
<dbReference type="GO" id="GO:0016020">
    <property type="term" value="C:membrane"/>
    <property type="evidence" value="ECO:0007669"/>
    <property type="project" value="InterPro"/>
</dbReference>
<comment type="similarity">
    <text evidence="1">Belongs to the transglycosylase Slt family.</text>
</comment>
<accession>A0A927GX80</accession>
<evidence type="ECO:0000256" key="2">
    <source>
        <dbReference type="SAM" id="SignalP"/>
    </source>
</evidence>
<evidence type="ECO:0000313" key="5">
    <source>
        <dbReference type="Proteomes" id="UP000610558"/>
    </source>
</evidence>
<dbReference type="PROSITE" id="PS51782">
    <property type="entry name" value="LYSM"/>
    <property type="match status" value="3"/>
</dbReference>
<dbReference type="GO" id="GO:0008932">
    <property type="term" value="F:lytic endotransglycosylase activity"/>
    <property type="evidence" value="ECO:0007669"/>
    <property type="project" value="TreeGrafter"/>
</dbReference>
<feature type="domain" description="LysM" evidence="3">
    <location>
        <begin position="370"/>
        <end position="414"/>
    </location>
</feature>
<dbReference type="CDD" id="cd16894">
    <property type="entry name" value="MltD-like"/>
    <property type="match status" value="1"/>
</dbReference>
<dbReference type="PROSITE" id="PS00922">
    <property type="entry name" value="TRANSGLYCOSYLASE"/>
    <property type="match status" value="1"/>
</dbReference>
<dbReference type="SMART" id="SM00257">
    <property type="entry name" value="LysM"/>
    <property type="match status" value="3"/>
</dbReference>
<dbReference type="RefSeq" id="WP_190766204.1">
    <property type="nucleotide sequence ID" value="NZ_JACXLD010000008.1"/>
</dbReference>
<dbReference type="Gene3D" id="1.10.530.10">
    <property type="match status" value="1"/>
</dbReference>
<dbReference type="Pfam" id="PF01464">
    <property type="entry name" value="SLT"/>
    <property type="match status" value="1"/>
</dbReference>
<dbReference type="SUPFAM" id="SSF53955">
    <property type="entry name" value="Lysozyme-like"/>
    <property type="match status" value="1"/>
</dbReference>
<keyword evidence="5" id="KW-1185">Reference proteome</keyword>
<dbReference type="InterPro" id="IPR018392">
    <property type="entry name" value="LysM"/>
</dbReference>
<dbReference type="PANTHER" id="PTHR33734">
    <property type="entry name" value="LYSM DOMAIN-CONTAINING GPI-ANCHORED PROTEIN 2"/>
    <property type="match status" value="1"/>
</dbReference>
<proteinExistence type="inferred from homology"/>
<dbReference type="InterPro" id="IPR000189">
    <property type="entry name" value="Transglyc_AS"/>
</dbReference>
<keyword evidence="2" id="KW-0732">Signal</keyword>
<reference evidence="4" key="1">
    <citation type="submission" date="2020-09" db="EMBL/GenBank/DDBJ databases">
        <authorList>
            <person name="Yoon J.-W."/>
        </authorList>
    </citation>
    <scope>NUCLEOTIDE SEQUENCE</scope>
    <source>
        <strain evidence="4">KMU-158</strain>
    </source>
</reference>
<feature type="domain" description="LysM" evidence="3">
    <location>
        <begin position="308"/>
        <end position="351"/>
    </location>
</feature>
<dbReference type="Pfam" id="PF01476">
    <property type="entry name" value="LysM"/>
    <property type="match status" value="3"/>
</dbReference>
<dbReference type="CDD" id="cd00118">
    <property type="entry name" value="LysM"/>
    <property type="match status" value="3"/>
</dbReference>
<dbReference type="AlphaFoldDB" id="A0A927GX80"/>
<dbReference type="InterPro" id="IPR008258">
    <property type="entry name" value="Transglycosylase_SLT_dom_1"/>
</dbReference>
<organism evidence="4 5">
    <name type="scientific">Spongiibacter pelagi</name>
    <dbReference type="NCBI Taxonomy" id="2760804"/>
    <lineage>
        <taxon>Bacteria</taxon>
        <taxon>Pseudomonadati</taxon>
        <taxon>Pseudomonadota</taxon>
        <taxon>Gammaproteobacteria</taxon>
        <taxon>Cellvibrionales</taxon>
        <taxon>Spongiibacteraceae</taxon>
        <taxon>Spongiibacter</taxon>
    </lineage>
</organism>
<dbReference type="Proteomes" id="UP000610558">
    <property type="component" value="Unassembled WGS sequence"/>
</dbReference>
<dbReference type="SUPFAM" id="SSF54106">
    <property type="entry name" value="LysM domain"/>
    <property type="match status" value="3"/>
</dbReference>
<dbReference type="GO" id="GO:0000270">
    <property type="term" value="P:peptidoglycan metabolic process"/>
    <property type="evidence" value="ECO:0007669"/>
    <property type="project" value="InterPro"/>
</dbReference>